<sequence length="85" mass="9646">MSGEYVIKARSIMAEDGVLALIFKVDAKSKELVGNIQIESRGFVYSSEVKDIHTKVVEFARAKYVENSKRKMPVKDNLKILKEDL</sequence>
<comment type="caution">
    <text evidence="2">The sequence shown here is derived from an EMBL/GenBank/DDBJ whole genome shotgun (WGS) entry which is preliminary data.</text>
</comment>
<dbReference type="AlphaFoldDB" id="A0A1V5ZQC4"/>
<dbReference type="Proteomes" id="UP000485621">
    <property type="component" value="Unassembled WGS sequence"/>
</dbReference>
<dbReference type="InterPro" id="IPR041636">
    <property type="entry name" value="RNase_J_C"/>
</dbReference>
<dbReference type="GO" id="GO:0016787">
    <property type="term" value="F:hydrolase activity"/>
    <property type="evidence" value="ECO:0007669"/>
    <property type="project" value="UniProtKB-KW"/>
</dbReference>
<dbReference type="EMBL" id="MWDB01000002">
    <property type="protein sequence ID" value="OQB42475.1"/>
    <property type="molecule type" value="Genomic_DNA"/>
</dbReference>
<organism evidence="2">
    <name type="scientific">candidate division CPR1 bacterium ADurb.Bin160</name>
    <dbReference type="NCBI Taxonomy" id="1852826"/>
    <lineage>
        <taxon>Bacteria</taxon>
        <taxon>candidate division CPR1</taxon>
    </lineage>
</organism>
<evidence type="ECO:0000259" key="1">
    <source>
        <dbReference type="Pfam" id="PF17770"/>
    </source>
</evidence>
<protein>
    <submittedName>
        <fullName evidence="2">Ribonuclease J 2</fullName>
        <ecNumber evidence="2">3.1.-.-</ecNumber>
    </submittedName>
</protein>
<dbReference type="EC" id="3.1.-.-" evidence="2"/>
<feature type="domain" description="Ribonuclease J C-terminal" evidence="1">
    <location>
        <begin position="6"/>
        <end position="75"/>
    </location>
</feature>
<evidence type="ECO:0000313" key="2">
    <source>
        <dbReference type="EMBL" id="OQB42475.1"/>
    </source>
</evidence>
<dbReference type="Pfam" id="PF17770">
    <property type="entry name" value="RNase_J_C"/>
    <property type="match status" value="1"/>
</dbReference>
<dbReference type="Gene3D" id="3.10.20.580">
    <property type="match status" value="1"/>
</dbReference>
<reference evidence="2" key="1">
    <citation type="submission" date="2017-02" db="EMBL/GenBank/DDBJ databases">
        <title>Delving into the versatile metabolic prowess of the omnipresent phylum Bacteroidetes.</title>
        <authorList>
            <person name="Nobu M.K."/>
            <person name="Mei R."/>
            <person name="Narihiro T."/>
            <person name="Kuroda K."/>
            <person name="Liu W.-T."/>
        </authorList>
    </citation>
    <scope>NUCLEOTIDE SEQUENCE</scope>
    <source>
        <strain evidence="2">ADurb.Bin160</strain>
    </source>
</reference>
<proteinExistence type="predicted"/>
<accession>A0A1V5ZQC4</accession>
<gene>
    <name evidence="2" type="ORF">BWY04_00175</name>
</gene>
<keyword evidence="2" id="KW-0378">Hydrolase</keyword>
<name>A0A1V5ZQC4_9BACT</name>